<gene>
    <name evidence="1" type="ORF">TTHERM_01568160</name>
</gene>
<accession>Q228I4</accession>
<dbReference type="AlphaFoldDB" id="Q228I4"/>
<dbReference type="Gene3D" id="3.80.10.10">
    <property type="entry name" value="Ribonuclease Inhibitor"/>
    <property type="match status" value="2"/>
</dbReference>
<dbReference type="RefSeq" id="XP_001029365.2">
    <property type="nucleotide sequence ID" value="XM_001029365.2"/>
</dbReference>
<dbReference type="Proteomes" id="UP000009168">
    <property type="component" value="Unassembled WGS sequence"/>
</dbReference>
<dbReference type="InterPro" id="IPR032675">
    <property type="entry name" value="LRR_dom_sf"/>
</dbReference>
<dbReference type="SUPFAM" id="SSF52047">
    <property type="entry name" value="RNI-like"/>
    <property type="match status" value="1"/>
</dbReference>
<keyword evidence="2" id="KW-1185">Reference proteome</keyword>
<name>Q228I4_TETTS</name>
<organism evidence="1 2">
    <name type="scientific">Tetrahymena thermophila (strain SB210)</name>
    <dbReference type="NCBI Taxonomy" id="312017"/>
    <lineage>
        <taxon>Eukaryota</taxon>
        <taxon>Sar</taxon>
        <taxon>Alveolata</taxon>
        <taxon>Ciliophora</taxon>
        <taxon>Intramacronucleata</taxon>
        <taxon>Oligohymenophorea</taxon>
        <taxon>Hymenostomatida</taxon>
        <taxon>Tetrahymenina</taxon>
        <taxon>Tetrahymenidae</taxon>
        <taxon>Tetrahymena</taxon>
    </lineage>
</organism>
<protein>
    <recommendedName>
        <fullName evidence="3">Kinase domain protein</fullName>
    </recommendedName>
</protein>
<dbReference type="InParanoid" id="Q228I4"/>
<dbReference type="HOGENOM" id="CLU_2126071_0_0_1"/>
<evidence type="ECO:0000313" key="1">
    <source>
        <dbReference type="EMBL" id="EAR81702.2"/>
    </source>
</evidence>
<evidence type="ECO:0000313" key="2">
    <source>
        <dbReference type="Proteomes" id="UP000009168"/>
    </source>
</evidence>
<sequence>MGHCVSKQKSLKNEKQLELIEELNSISDSIRLQVSIDKFCHCYTTNIFYLYTTQKQISNEQTSFIGICYHDSLKSLSKSDITTNLLNSNKISSFELNDHGNKTKNIQHFQSIQKLLQSWVNLQEISLNFLYLKKKQSKIGDKEMVQFTSTLIKCQKLHSLNLNFMGYRIQDEGISNLGHALIECKQLQNLQLSISENECQFKALNSLAKAILQCEKLQVLKLCQILSQCLIEEALNSQLVLNCVHYQDIQFKFDGFYDKKSNRVIGSLDLSKLNMLLNNCSLLSELSLIFINLYQEKENENLFLENCANLKVLNIKLQIKRKDLIFLDYSPYFEMLLKKCQNIQSLNLDLYYQKLSNEQLSKICLTFASITKLKNLTLNLIKNEISCFGAKDLAAFLRKYDFLYVLKILLLKNYIKDQSSVSFQQSVLKMKRLVQFDIKF</sequence>
<dbReference type="GeneID" id="7843848"/>
<dbReference type="EMBL" id="GG662492">
    <property type="protein sequence ID" value="EAR81702.2"/>
    <property type="molecule type" value="Genomic_DNA"/>
</dbReference>
<proteinExistence type="predicted"/>
<evidence type="ECO:0008006" key="3">
    <source>
        <dbReference type="Google" id="ProtNLM"/>
    </source>
</evidence>
<reference evidence="2" key="1">
    <citation type="journal article" date="2006" name="PLoS Biol.">
        <title>Macronuclear genome sequence of the ciliate Tetrahymena thermophila, a model eukaryote.</title>
        <authorList>
            <person name="Eisen J.A."/>
            <person name="Coyne R.S."/>
            <person name="Wu M."/>
            <person name="Wu D."/>
            <person name="Thiagarajan M."/>
            <person name="Wortman J.R."/>
            <person name="Badger J.H."/>
            <person name="Ren Q."/>
            <person name="Amedeo P."/>
            <person name="Jones K.M."/>
            <person name="Tallon L.J."/>
            <person name="Delcher A.L."/>
            <person name="Salzberg S.L."/>
            <person name="Silva J.C."/>
            <person name="Haas B.J."/>
            <person name="Majoros W.H."/>
            <person name="Farzad M."/>
            <person name="Carlton J.M."/>
            <person name="Smith R.K. Jr."/>
            <person name="Garg J."/>
            <person name="Pearlman R.E."/>
            <person name="Karrer K.M."/>
            <person name="Sun L."/>
            <person name="Manning G."/>
            <person name="Elde N.C."/>
            <person name="Turkewitz A.P."/>
            <person name="Asai D.J."/>
            <person name="Wilkes D.E."/>
            <person name="Wang Y."/>
            <person name="Cai H."/>
            <person name="Collins K."/>
            <person name="Stewart B.A."/>
            <person name="Lee S.R."/>
            <person name="Wilamowska K."/>
            <person name="Weinberg Z."/>
            <person name="Ruzzo W.L."/>
            <person name="Wloga D."/>
            <person name="Gaertig J."/>
            <person name="Frankel J."/>
            <person name="Tsao C.-C."/>
            <person name="Gorovsky M.A."/>
            <person name="Keeling P.J."/>
            <person name="Waller R.F."/>
            <person name="Patron N.J."/>
            <person name="Cherry J.M."/>
            <person name="Stover N.A."/>
            <person name="Krieger C.J."/>
            <person name="del Toro C."/>
            <person name="Ryder H.F."/>
            <person name="Williamson S.C."/>
            <person name="Barbeau R.A."/>
            <person name="Hamilton E.P."/>
            <person name="Orias E."/>
        </authorList>
    </citation>
    <scope>NUCLEOTIDE SEQUENCE [LARGE SCALE GENOMIC DNA]</scope>
    <source>
        <strain evidence="2">SB210</strain>
    </source>
</reference>
<dbReference type="KEGG" id="tet:TTHERM_01568160"/>